<dbReference type="NCBIfam" id="NF006367">
    <property type="entry name" value="PRK08591.1"/>
    <property type="match status" value="1"/>
</dbReference>
<gene>
    <name evidence="17" type="ORF">AO356_02930</name>
</gene>
<dbReference type="InterPro" id="IPR001882">
    <property type="entry name" value="Biotin_BS"/>
</dbReference>
<evidence type="ECO:0000256" key="1">
    <source>
        <dbReference type="ARBA" id="ARBA00001953"/>
    </source>
</evidence>
<dbReference type="OrthoDB" id="9763189at2"/>
<evidence type="ECO:0000256" key="8">
    <source>
        <dbReference type="ARBA" id="ARBA00022840"/>
    </source>
</evidence>
<dbReference type="Gene3D" id="3.30.470.20">
    <property type="entry name" value="ATP-grasp fold, B domain"/>
    <property type="match status" value="1"/>
</dbReference>
<comment type="pathway">
    <text evidence="3">Lipid metabolism; malonyl-CoA biosynthesis; malonyl-CoA from acetyl-CoA: step 1/1.</text>
</comment>
<accession>A0A0N9WT97</accession>
<evidence type="ECO:0000259" key="14">
    <source>
        <dbReference type="PROSITE" id="PS50968"/>
    </source>
</evidence>
<dbReference type="InterPro" id="IPR011764">
    <property type="entry name" value="Biotin_carboxylation_dom"/>
</dbReference>
<dbReference type="PANTHER" id="PTHR18866:SF33">
    <property type="entry name" value="METHYLCROTONOYL-COA CARBOXYLASE SUBUNIT ALPHA, MITOCHONDRIAL-RELATED"/>
    <property type="match status" value="1"/>
</dbReference>
<dbReference type="SUPFAM" id="SSF51246">
    <property type="entry name" value="Rudiment single hybrid motif"/>
    <property type="match status" value="1"/>
</dbReference>
<dbReference type="CDD" id="cd06850">
    <property type="entry name" value="biotinyl_domain"/>
    <property type="match status" value="1"/>
</dbReference>
<evidence type="ECO:0000256" key="7">
    <source>
        <dbReference type="ARBA" id="ARBA00022741"/>
    </source>
</evidence>
<dbReference type="Proteomes" id="UP000059425">
    <property type="component" value="Chromosome"/>
</dbReference>
<keyword evidence="9" id="KW-0809">Transit peptide</keyword>
<dbReference type="InterPro" id="IPR050856">
    <property type="entry name" value="Biotin_carboxylase_complex"/>
</dbReference>
<organism evidence="17 18">
    <name type="scientific">Pseudomonas fluorescens</name>
    <dbReference type="NCBI Taxonomy" id="294"/>
    <lineage>
        <taxon>Bacteria</taxon>
        <taxon>Pseudomonadati</taxon>
        <taxon>Pseudomonadota</taxon>
        <taxon>Gammaproteobacteria</taxon>
        <taxon>Pseudomonadales</taxon>
        <taxon>Pseudomonadaceae</taxon>
        <taxon>Pseudomonas</taxon>
    </lineage>
</organism>
<sequence>MPAFSKILIANRGEIACRIQRTAQALGYRTVAVFSEADADALHVRMADEAVLIGAAPVQQSYLDPRVILEAARRSGADAIHPGYGFLSENARFAHACAQAGLVFIGPSPEAIELMGSKRRAKIAMIQAGVPCIAGYQGAAQDDDTLQREAGRIGYPLMIKASAGGGGRGMRLVQRAEDLLEQLRSARSEALHGFGSDELILEQALIDPRHVEVQIFGDHHGQLIHLGERDCSIQRRHQKIIEEAPCPVMTADLRRAMGEAALTAGHAVNYVGAGTVEFLLAADGRFYFLEMNTRLQVEHPVTESITGLDLVAWQLDVATGKPLPLCQEQVTLSGHALQVRLYAEDPAADFLPQTGCLVGWEPPIRDGVRVDHGLLQGQAITPFYDSMLGKLIVHGATRDEARRKLLRAVEDCVLLGVQSNQRLLAGLLAHPRFIDGDFNTGFISQHFANHAALLPLEPSVEQLAIATAAFYQASQARHAPGLGGWRNSIGTALHYRIGVGERDWVLSLETETDGTLNIRSDGRLIELRLLDVDAQGATLVIDGIGQRHAWHLEGHDLWLSTRPGGLHLQDRTLAPVASKASAGASTLLAPMDGAIVEVLVSEGSPVRQGQLLMVLEAMKMEHPLKAGSDGVVRQLQATRGDQVRKRQVLLRIETAH</sequence>
<dbReference type="Pfam" id="PF02785">
    <property type="entry name" value="Biotin_carb_C"/>
    <property type="match status" value="1"/>
</dbReference>
<keyword evidence="10" id="KW-0092">Biotin</keyword>
<dbReference type="PROSITE" id="PS00867">
    <property type="entry name" value="CPSASE_2"/>
    <property type="match status" value="1"/>
</dbReference>
<feature type="domain" description="Lipoyl-binding" evidence="14">
    <location>
        <begin position="579"/>
        <end position="653"/>
    </location>
</feature>
<dbReference type="PROSITE" id="PS50979">
    <property type="entry name" value="BC"/>
    <property type="match status" value="1"/>
</dbReference>
<reference evidence="18" key="1">
    <citation type="submission" date="2015-09" db="EMBL/GenBank/DDBJ databases">
        <title>Whole genome sequence of Pseudomonas fluorescens FW300-N2C3.</title>
        <authorList>
            <person name="Ray J."/>
            <person name="Melnyk R."/>
            <person name="Deutschbauer A."/>
        </authorList>
    </citation>
    <scope>NUCLEOTIDE SEQUENCE [LARGE SCALE GENOMIC DNA]</scope>
    <source>
        <strain evidence="18">FW300-N2C3</strain>
    </source>
</reference>
<comment type="subunit">
    <text evidence="4">Acetyl-CoA carboxylase is a heterohexamer of biotin carboxyl carrier protein, biotin carboxylase and the two subunits of carboxyl transferase in a 2:2 complex.</text>
</comment>
<dbReference type="FunFam" id="3.30.1490.20:FF:000003">
    <property type="entry name" value="acetyl-CoA carboxylase isoform X1"/>
    <property type="match status" value="1"/>
</dbReference>
<dbReference type="PANTHER" id="PTHR18866">
    <property type="entry name" value="CARBOXYLASE:PYRUVATE/ACETYL-COA/PROPIONYL-COA CARBOXYLASE"/>
    <property type="match status" value="1"/>
</dbReference>
<dbReference type="Pfam" id="PF00364">
    <property type="entry name" value="Biotin_lipoyl"/>
    <property type="match status" value="1"/>
</dbReference>
<comment type="catalytic activity">
    <reaction evidence="12">
        <text>N(6)-biotinyl-L-lysyl-[protein] + hydrogencarbonate + ATP = N(6)-carboxybiotinyl-L-lysyl-[protein] + ADP + phosphate + H(+)</text>
        <dbReference type="Rhea" id="RHEA:13501"/>
        <dbReference type="Rhea" id="RHEA-COMP:10505"/>
        <dbReference type="Rhea" id="RHEA-COMP:10506"/>
        <dbReference type="ChEBI" id="CHEBI:15378"/>
        <dbReference type="ChEBI" id="CHEBI:17544"/>
        <dbReference type="ChEBI" id="CHEBI:30616"/>
        <dbReference type="ChEBI" id="CHEBI:43474"/>
        <dbReference type="ChEBI" id="CHEBI:83144"/>
        <dbReference type="ChEBI" id="CHEBI:83145"/>
        <dbReference type="ChEBI" id="CHEBI:456216"/>
        <dbReference type="EC" id="6.3.4.14"/>
    </reaction>
</comment>
<evidence type="ECO:0000256" key="4">
    <source>
        <dbReference type="ARBA" id="ARBA00011750"/>
    </source>
</evidence>
<dbReference type="SUPFAM" id="SSF51230">
    <property type="entry name" value="Single hybrid motif"/>
    <property type="match status" value="1"/>
</dbReference>
<comment type="function">
    <text evidence="2">This protein is a component of the acetyl coenzyme A carboxylase complex; first, biotin carboxylase catalyzes the carboxylation of the carrier protein and then the transcarboxylase transfers the carboxyl group to form malonyl-CoA.</text>
</comment>
<feature type="domain" description="ATP-grasp" evidence="15">
    <location>
        <begin position="122"/>
        <end position="319"/>
    </location>
</feature>
<dbReference type="Pfam" id="PF02786">
    <property type="entry name" value="CPSase_L_D2"/>
    <property type="match status" value="1"/>
</dbReference>
<dbReference type="AlphaFoldDB" id="A0A0N9WT97"/>
<dbReference type="GO" id="GO:0005524">
    <property type="term" value="F:ATP binding"/>
    <property type="evidence" value="ECO:0007669"/>
    <property type="project" value="UniProtKB-UniRule"/>
</dbReference>
<keyword evidence="6" id="KW-0436">Ligase</keyword>
<dbReference type="InterPro" id="IPR000089">
    <property type="entry name" value="Biotin_lipoyl"/>
</dbReference>
<evidence type="ECO:0000256" key="5">
    <source>
        <dbReference type="ARBA" id="ARBA00017242"/>
    </source>
</evidence>
<evidence type="ECO:0000313" key="17">
    <source>
        <dbReference type="EMBL" id="ALI05773.1"/>
    </source>
</evidence>
<evidence type="ECO:0000256" key="13">
    <source>
        <dbReference type="PROSITE-ProRule" id="PRU00409"/>
    </source>
</evidence>
<evidence type="ECO:0000256" key="9">
    <source>
        <dbReference type="ARBA" id="ARBA00022946"/>
    </source>
</evidence>
<dbReference type="InterPro" id="IPR005482">
    <property type="entry name" value="Biotin_COase_C"/>
</dbReference>
<evidence type="ECO:0000256" key="2">
    <source>
        <dbReference type="ARBA" id="ARBA00003761"/>
    </source>
</evidence>
<dbReference type="InterPro" id="IPR016185">
    <property type="entry name" value="PreATP-grasp_dom_sf"/>
</dbReference>
<reference evidence="17 18" key="2">
    <citation type="journal article" date="2018" name="Nature">
        <title>Mutant phenotypes for thousands of bacterial genes of unknown function.</title>
        <authorList>
            <person name="Price M.N."/>
            <person name="Wetmore K.M."/>
            <person name="Waters R.J."/>
            <person name="Callaghan M."/>
            <person name="Ray J."/>
            <person name="Liu H."/>
            <person name="Kuehl J.V."/>
            <person name="Melnyk R.A."/>
            <person name="Lamson J.S."/>
            <person name="Suh Y."/>
            <person name="Carlson H.K."/>
            <person name="Esquivel Z."/>
            <person name="Sadeeshkumar H."/>
            <person name="Chakraborty R."/>
            <person name="Zane G.M."/>
            <person name="Rubin B.E."/>
            <person name="Wall J.D."/>
            <person name="Visel A."/>
            <person name="Bristow J."/>
            <person name="Blow M.J."/>
            <person name="Arkin A.P."/>
            <person name="Deutschbauer A.M."/>
        </authorList>
    </citation>
    <scope>NUCLEOTIDE SEQUENCE [LARGE SCALE GENOMIC DNA]</scope>
    <source>
        <strain evidence="17 18">FW300-N2C3</strain>
    </source>
</reference>
<dbReference type="InterPro" id="IPR005479">
    <property type="entry name" value="CPAse_ATP-bd"/>
</dbReference>
<dbReference type="SUPFAM" id="SSF52440">
    <property type="entry name" value="PreATP-grasp domain"/>
    <property type="match status" value="1"/>
</dbReference>
<evidence type="ECO:0000256" key="10">
    <source>
        <dbReference type="ARBA" id="ARBA00023267"/>
    </source>
</evidence>
<proteinExistence type="predicted"/>
<dbReference type="EMBL" id="CP012831">
    <property type="protein sequence ID" value="ALI05773.1"/>
    <property type="molecule type" value="Genomic_DNA"/>
</dbReference>
<evidence type="ECO:0000259" key="16">
    <source>
        <dbReference type="PROSITE" id="PS50979"/>
    </source>
</evidence>
<dbReference type="SMART" id="SM00878">
    <property type="entry name" value="Biotin_carb_C"/>
    <property type="match status" value="1"/>
</dbReference>
<dbReference type="FunFam" id="3.30.470.20:FF:000028">
    <property type="entry name" value="Methylcrotonoyl-CoA carboxylase subunit alpha, mitochondrial"/>
    <property type="match status" value="1"/>
</dbReference>
<dbReference type="FunFam" id="2.40.50.100:FF:000003">
    <property type="entry name" value="Acetyl-CoA carboxylase biotin carboxyl carrier protein"/>
    <property type="match status" value="1"/>
</dbReference>
<keyword evidence="8 13" id="KW-0067">ATP-binding</keyword>
<evidence type="ECO:0000259" key="15">
    <source>
        <dbReference type="PROSITE" id="PS50975"/>
    </source>
</evidence>
<dbReference type="InterPro" id="IPR011054">
    <property type="entry name" value="Rudment_hybrid_motif"/>
</dbReference>
<dbReference type="RefSeq" id="WP_060738511.1">
    <property type="nucleotide sequence ID" value="NZ_CP012831.1"/>
</dbReference>
<dbReference type="InterPro" id="IPR005481">
    <property type="entry name" value="BC-like_N"/>
</dbReference>
<name>A0A0N9WT97_PSEFL</name>
<dbReference type="PROSITE" id="PS00188">
    <property type="entry name" value="BIOTIN"/>
    <property type="match status" value="1"/>
</dbReference>
<dbReference type="GO" id="GO:0004075">
    <property type="term" value="F:biotin carboxylase activity"/>
    <property type="evidence" value="ECO:0007669"/>
    <property type="project" value="UniProtKB-EC"/>
</dbReference>
<comment type="cofactor">
    <cofactor evidence="1">
        <name>biotin</name>
        <dbReference type="ChEBI" id="CHEBI:57586"/>
    </cofactor>
</comment>
<dbReference type="InterPro" id="IPR011053">
    <property type="entry name" value="Single_hybrid_motif"/>
</dbReference>
<dbReference type="InterPro" id="IPR011761">
    <property type="entry name" value="ATP-grasp"/>
</dbReference>
<evidence type="ECO:0000256" key="12">
    <source>
        <dbReference type="ARBA" id="ARBA00048600"/>
    </source>
</evidence>
<evidence type="ECO:0000313" key="18">
    <source>
        <dbReference type="Proteomes" id="UP000059425"/>
    </source>
</evidence>
<dbReference type="GO" id="GO:0046872">
    <property type="term" value="F:metal ion binding"/>
    <property type="evidence" value="ECO:0007669"/>
    <property type="project" value="InterPro"/>
</dbReference>
<keyword evidence="7 13" id="KW-0547">Nucleotide-binding</keyword>
<dbReference type="Pfam" id="PF00289">
    <property type="entry name" value="Biotin_carb_N"/>
    <property type="match status" value="1"/>
</dbReference>
<dbReference type="PROSITE" id="PS00866">
    <property type="entry name" value="CPSASE_1"/>
    <property type="match status" value="1"/>
</dbReference>
<feature type="domain" description="Biotin carboxylation" evidence="16">
    <location>
        <begin position="3"/>
        <end position="448"/>
    </location>
</feature>
<dbReference type="Gene3D" id="2.40.50.100">
    <property type="match status" value="1"/>
</dbReference>
<protein>
    <recommendedName>
        <fullName evidence="5">Biotin carboxylase</fullName>
    </recommendedName>
    <alternativeName>
        <fullName evidence="11">Acetyl-coenzyme A carboxylase biotin carboxylase subunit A</fullName>
    </alternativeName>
</protein>
<evidence type="ECO:0000256" key="3">
    <source>
        <dbReference type="ARBA" id="ARBA00004956"/>
    </source>
</evidence>
<dbReference type="FunFam" id="3.40.50.20:FF:000010">
    <property type="entry name" value="Propionyl-CoA carboxylase subunit alpha"/>
    <property type="match status" value="1"/>
</dbReference>
<dbReference type="PROSITE" id="PS50968">
    <property type="entry name" value="BIOTINYL_LIPOYL"/>
    <property type="match status" value="1"/>
</dbReference>
<dbReference type="PROSITE" id="PS50975">
    <property type="entry name" value="ATP_GRASP"/>
    <property type="match status" value="1"/>
</dbReference>
<dbReference type="SUPFAM" id="SSF56059">
    <property type="entry name" value="Glutathione synthetase ATP-binding domain-like"/>
    <property type="match status" value="1"/>
</dbReference>
<evidence type="ECO:0000256" key="11">
    <source>
        <dbReference type="ARBA" id="ARBA00033786"/>
    </source>
</evidence>
<evidence type="ECO:0000256" key="6">
    <source>
        <dbReference type="ARBA" id="ARBA00022598"/>
    </source>
</evidence>